<reference evidence="2 3" key="1">
    <citation type="journal article" date="2019" name="Emerg. Microbes Infect.">
        <title>Comprehensive subspecies identification of 175 nontuberculous mycobacteria species based on 7547 genomic profiles.</title>
        <authorList>
            <person name="Matsumoto Y."/>
            <person name="Kinjo T."/>
            <person name="Motooka D."/>
            <person name="Nabeya D."/>
            <person name="Jung N."/>
            <person name="Uechi K."/>
            <person name="Horii T."/>
            <person name="Iida T."/>
            <person name="Fujita J."/>
            <person name="Nakamura S."/>
        </authorList>
    </citation>
    <scope>NUCLEOTIDE SEQUENCE [LARGE SCALE GENOMIC DNA]</scope>
    <source>
        <strain evidence="2 3">JCM 13573</strain>
    </source>
</reference>
<evidence type="ECO:0000313" key="3">
    <source>
        <dbReference type="Proteomes" id="UP000465306"/>
    </source>
</evidence>
<organism evidence="2 3">
    <name type="scientific">Mycobacterium kubicae</name>
    <dbReference type="NCBI Taxonomy" id="120959"/>
    <lineage>
        <taxon>Bacteria</taxon>
        <taxon>Bacillati</taxon>
        <taxon>Actinomycetota</taxon>
        <taxon>Actinomycetes</taxon>
        <taxon>Mycobacteriales</taxon>
        <taxon>Mycobacteriaceae</taxon>
        <taxon>Mycobacterium</taxon>
        <taxon>Mycobacterium simiae complex</taxon>
    </lineage>
</organism>
<accession>A0ABQ1BV02</accession>
<dbReference type="InterPro" id="IPR010791">
    <property type="entry name" value="AttH_dom"/>
</dbReference>
<dbReference type="SUPFAM" id="SSF159245">
    <property type="entry name" value="AttH-like"/>
    <property type="match status" value="1"/>
</dbReference>
<keyword evidence="3" id="KW-1185">Reference proteome</keyword>
<dbReference type="Gene3D" id="2.40.370.10">
    <property type="entry name" value="AttH-like domain"/>
    <property type="match status" value="2"/>
</dbReference>
<dbReference type="Pfam" id="PF07143">
    <property type="entry name" value="CrtC"/>
    <property type="match status" value="1"/>
</dbReference>
<dbReference type="Proteomes" id="UP000465306">
    <property type="component" value="Unassembled WGS sequence"/>
</dbReference>
<feature type="domain" description="AttH" evidence="1">
    <location>
        <begin position="45"/>
        <end position="229"/>
    </location>
</feature>
<sequence>MTTFPKARREMTSDWRTYPFHLVPGDDSLDFPAAEGNHPDQESDTWFIAGQLDAADTGRSFAFLTIFNRNRPGGSVVADFYTFALFDLDSGEYGTYTDYDMPPHSMQPGAEPKMSAAAGHLDLTYRSPVGTASWVTCRDGNEDLIPYTYRVTLVGEDQAGQPMELDLTVTPTRAPTPLGAATYNGKITCFGQDDTYSYFQTGMAMTGTLRWADRAEQVSGTAGHVDRQWFPLYAGGGTGEPPRTRSHEWRTINFDNGVDMSIWRQFHRADGNALQPFSGATTSYPDSAVPAQCAEDVEVTISSYVRWPNTVRTLIRPPSSARYLPDRHRITCPTLELDIVGEPLVPAPAHGLPIEYMEGPYRYTGTLGGQPVTAFAFNERSLALYRDWELVEVLNTTVANMEPVDRDLSMTAGLLVQLLAAGRRSEAVGLLTTVRAAQEGYLGTLLDDLIAVVSNQESAGTH</sequence>
<proteinExistence type="predicted"/>
<evidence type="ECO:0000313" key="2">
    <source>
        <dbReference type="EMBL" id="GFG67554.1"/>
    </source>
</evidence>
<protein>
    <recommendedName>
        <fullName evidence="1">AttH domain-containing protein</fullName>
    </recommendedName>
</protein>
<name>A0ABQ1BV02_9MYCO</name>
<dbReference type="PANTHER" id="PTHR38591:SF1">
    <property type="entry name" value="BLL1000 PROTEIN"/>
    <property type="match status" value="1"/>
</dbReference>
<dbReference type="EMBL" id="BLKU01000005">
    <property type="protein sequence ID" value="GFG67554.1"/>
    <property type="molecule type" value="Genomic_DNA"/>
</dbReference>
<evidence type="ECO:0000259" key="1">
    <source>
        <dbReference type="Pfam" id="PF07143"/>
    </source>
</evidence>
<dbReference type="PANTHER" id="PTHR38591">
    <property type="entry name" value="HYDROLASE"/>
    <property type="match status" value="1"/>
</dbReference>
<dbReference type="InterPro" id="IPR023374">
    <property type="entry name" value="AttH-like_dom_sf"/>
</dbReference>
<comment type="caution">
    <text evidence="2">The sequence shown here is derived from an EMBL/GenBank/DDBJ whole genome shotgun (WGS) entry which is preliminary data.</text>
</comment>
<gene>
    <name evidence="2" type="ORF">MKUB_50440</name>
</gene>